<evidence type="ECO:0000313" key="4">
    <source>
        <dbReference type="EMBL" id="ETT86645.1"/>
    </source>
</evidence>
<dbReference type="GO" id="GO:0008171">
    <property type="term" value="F:O-methyltransferase activity"/>
    <property type="evidence" value="ECO:0007669"/>
    <property type="project" value="InterPro"/>
</dbReference>
<keyword evidence="1 4" id="KW-0489">Methyltransferase</keyword>
<dbReference type="SUPFAM" id="SSF53335">
    <property type="entry name" value="S-adenosyl-L-methionine-dependent methyltransferases"/>
    <property type="match status" value="1"/>
</dbReference>
<evidence type="ECO:0000256" key="2">
    <source>
        <dbReference type="ARBA" id="ARBA00022679"/>
    </source>
</evidence>
<dbReference type="PATRIC" id="fig|1227360.4.peg.1639"/>
<dbReference type="Pfam" id="PF01596">
    <property type="entry name" value="Methyltransf_3"/>
    <property type="match status" value="1"/>
</dbReference>
<keyword evidence="2 4" id="KW-0808">Transferase</keyword>
<organism evidence="4 5">
    <name type="scientific">Viridibacillus arenosi FSL R5-213</name>
    <dbReference type="NCBI Taxonomy" id="1227360"/>
    <lineage>
        <taxon>Bacteria</taxon>
        <taxon>Bacillati</taxon>
        <taxon>Bacillota</taxon>
        <taxon>Bacilli</taxon>
        <taxon>Bacillales</taxon>
        <taxon>Caryophanaceae</taxon>
        <taxon>Viridibacillus</taxon>
    </lineage>
</organism>
<protein>
    <submittedName>
        <fullName evidence="4">O-methyltransferase</fullName>
    </submittedName>
</protein>
<dbReference type="PANTHER" id="PTHR10509:SF14">
    <property type="entry name" value="CAFFEOYL-COA O-METHYLTRANSFERASE 3-RELATED"/>
    <property type="match status" value="1"/>
</dbReference>
<dbReference type="GO" id="GO:0008757">
    <property type="term" value="F:S-adenosylmethionine-dependent methyltransferase activity"/>
    <property type="evidence" value="ECO:0007669"/>
    <property type="project" value="TreeGrafter"/>
</dbReference>
<accession>W4F1J6</accession>
<gene>
    <name evidence="4" type="ORF">C176_08032</name>
</gene>
<dbReference type="AlphaFoldDB" id="W4F1J6"/>
<reference evidence="4 5" key="1">
    <citation type="journal article" date="2014" name="BMC Genomics">
        <title>Genomic comparison of sporeforming bacilli isolated from milk.</title>
        <authorList>
            <person name="Moreno Switt A.I."/>
            <person name="Andrus A.D."/>
            <person name="Ranieri M.L."/>
            <person name="Orsi R.H."/>
            <person name="Ivy R."/>
            <person name="den Bakker H.C."/>
            <person name="Martin N.H."/>
            <person name="Wiedmann M."/>
            <person name="Boor K.J."/>
        </authorList>
    </citation>
    <scope>NUCLEOTIDE SEQUENCE [LARGE SCALE GENOMIC DNA]</scope>
    <source>
        <strain evidence="4 5">FSL R5-213</strain>
    </source>
</reference>
<keyword evidence="3" id="KW-0949">S-adenosyl-L-methionine</keyword>
<proteinExistence type="predicted"/>
<dbReference type="RefSeq" id="WP_038182406.1">
    <property type="nucleotide sequence ID" value="NZ_ASQA01000013.1"/>
</dbReference>
<dbReference type="eggNOG" id="COG4122">
    <property type="taxonomic scope" value="Bacteria"/>
</dbReference>
<dbReference type="EMBL" id="ASQA01000013">
    <property type="protein sequence ID" value="ETT86645.1"/>
    <property type="molecule type" value="Genomic_DNA"/>
</dbReference>
<keyword evidence="5" id="KW-1185">Reference proteome</keyword>
<dbReference type="InterPro" id="IPR029063">
    <property type="entry name" value="SAM-dependent_MTases_sf"/>
</dbReference>
<evidence type="ECO:0000313" key="5">
    <source>
        <dbReference type="Proteomes" id="UP000019062"/>
    </source>
</evidence>
<name>W4F1J6_9BACL</name>
<dbReference type="InterPro" id="IPR002935">
    <property type="entry name" value="SAM_O-MeTrfase"/>
</dbReference>
<evidence type="ECO:0000256" key="1">
    <source>
        <dbReference type="ARBA" id="ARBA00022603"/>
    </source>
</evidence>
<dbReference type="GO" id="GO:0032259">
    <property type="term" value="P:methylation"/>
    <property type="evidence" value="ECO:0007669"/>
    <property type="project" value="UniProtKB-KW"/>
</dbReference>
<dbReference type="PROSITE" id="PS51682">
    <property type="entry name" value="SAM_OMT_I"/>
    <property type="match status" value="1"/>
</dbReference>
<dbReference type="PANTHER" id="PTHR10509">
    <property type="entry name" value="O-METHYLTRANSFERASE-RELATED"/>
    <property type="match status" value="1"/>
</dbReference>
<evidence type="ECO:0000256" key="3">
    <source>
        <dbReference type="ARBA" id="ARBA00022691"/>
    </source>
</evidence>
<dbReference type="Proteomes" id="UP000019062">
    <property type="component" value="Unassembled WGS sequence"/>
</dbReference>
<dbReference type="Gene3D" id="3.40.50.150">
    <property type="entry name" value="Vaccinia Virus protein VP39"/>
    <property type="match status" value="1"/>
</dbReference>
<dbReference type="InterPro" id="IPR050362">
    <property type="entry name" value="Cation-dep_OMT"/>
</dbReference>
<comment type="caution">
    <text evidence="4">The sequence shown here is derived from an EMBL/GenBank/DDBJ whole genome shotgun (WGS) entry which is preliminary data.</text>
</comment>
<sequence>MKQINNYIDSVFQNHYTHLEEVISSIKENGMPSISVSPSSGKLLTMLISISGAKNVLEIGALGGYSGICLASGFGKEGKLTSLELEEKYAELANNNLSKAGFGDQVSYLTGPALQSLEKLVEDNKRFDFFFIDADKENYENYLEYCIKLADSEAIIVADNVLAQGSVVDQEVKPKRYTELMKKFNEIVANHPQLESILIPIGDGMTISKVKK</sequence>